<keyword evidence="2" id="KW-0472">Membrane</keyword>
<reference evidence="3 4" key="1">
    <citation type="submission" date="2018-10" db="EMBL/GenBank/DDBJ databases">
        <title>Kocuria sp. M5W7-7, whole genome shotgun sequence.</title>
        <authorList>
            <person name="Tuo L."/>
        </authorList>
    </citation>
    <scope>NUCLEOTIDE SEQUENCE [LARGE SCALE GENOMIC DNA]</scope>
    <source>
        <strain evidence="3 4">M5W7-7</strain>
    </source>
</reference>
<name>A0A3N3ZXC2_9MICC</name>
<comment type="caution">
    <text evidence="3">The sequence shown here is derived from an EMBL/GenBank/DDBJ whole genome shotgun (WGS) entry which is preliminary data.</text>
</comment>
<proteinExistence type="predicted"/>
<dbReference type="OrthoDB" id="3831145at2"/>
<dbReference type="SUPFAM" id="SSF103473">
    <property type="entry name" value="MFS general substrate transporter"/>
    <property type="match status" value="1"/>
</dbReference>
<feature type="transmembrane region" description="Helical" evidence="2">
    <location>
        <begin position="196"/>
        <end position="223"/>
    </location>
</feature>
<dbReference type="AlphaFoldDB" id="A0A3N3ZXC2"/>
<feature type="transmembrane region" description="Helical" evidence="2">
    <location>
        <begin position="243"/>
        <end position="267"/>
    </location>
</feature>
<keyword evidence="4" id="KW-1185">Reference proteome</keyword>
<feature type="transmembrane region" description="Helical" evidence="2">
    <location>
        <begin position="274"/>
        <end position="294"/>
    </location>
</feature>
<feature type="compositionally biased region" description="Low complexity" evidence="1">
    <location>
        <begin position="43"/>
        <end position="89"/>
    </location>
</feature>
<keyword evidence="2" id="KW-1133">Transmembrane helix</keyword>
<feature type="region of interest" description="Disordered" evidence="1">
    <location>
        <begin position="1"/>
        <end position="179"/>
    </location>
</feature>
<evidence type="ECO:0000313" key="4">
    <source>
        <dbReference type="Proteomes" id="UP000270616"/>
    </source>
</evidence>
<evidence type="ECO:0000256" key="2">
    <source>
        <dbReference type="SAM" id="Phobius"/>
    </source>
</evidence>
<feature type="compositionally biased region" description="Low complexity" evidence="1">
    <location>
        <begin position="11"/>
        <end position="22"/>
    </location>
</feature>
<feature type="transmembrane region" description="Helical" evidence="2">
    <location>
        <begin position="300"/>
        <end position="323"/>
    </location>
</feature>
<keyword evidence="2" id="KW-0812">Transmembrane</keyword>
<dbReference type="Proteomes" id="UP000270616">
    <property type="component" value="Unassembled WGS sequence"/>
</dbReference>
<dbReference type="InterPro" id="IPR036259">
    <property type="entry name" value="MFS_trans_sf"/>
</dbReference>
<accession>A0A3N3ZXC2</accession>
<gene>
    <name evidence="3" type="ORF">EDL96_01510</name>
</gene>
<dbReference type="EMBL" id="RKMF01000001">
    <property type="protein sequence ID" value="ROZ65772.1"/>
    <property type="molecule type" value="Genomic_DNA"/>
</dbReference>
<protein>
    <submittedName>
        <fullName evidence="3">Uncharacterized protein</fullName>
    </submittedName>
</protein>
<organism evidence="3 4">
    <name type="scientific">Kocuria soli</name>
    <dbReference type="NCBI Taxonomy" id="2485125"/>
    <lineage>
        <taxon>Bacteria</taxon>
        <taxon>Bacillati</taxon>
        <taxon>Actinomycetota</taxon>
        <taxon>Actinomycetes</taxon>
        <taxon>Micrococcales</taxon>
        <taxon>Micrococcaceae</taxon>
        <taxon>Kocuria</taxon>
    </lineage>
</organism>
<dbReference type="RefSeq" id="WP_123823666.1">
    <property type="nucleotide sequence ID" value="NZ_RKMF01000001.1"/>
</dbReference>
<feature type="compositionally biased region" description="Low complexity" evidence="1">
    <location>
        <begin position="97"/>
        <end position="168"/>
    </location>
</feature>
<sequence length="340" mass="37278">MSQGPQNPYGQEPQNQAPQNPESRNDGSTEPGWPGQQPGGPNGSSASSAPRYVPGPQGPNSSNGPGRQPYAGGQYSQPQGQPVQNQNPYQPGPYSPQAPNQAPSQSQNPYGPGQYSQNQYPQGQYPQNQYGQGQYSQNQYSQNQYGQNQYGQNQYAPNQYPPNQQGPNRYAQWYDPNGGPSRPRNFSKKDLFTKPLYLLVILSAVLFLGTRFLGIIGQLVPAYRDRYYTSWEMLSGAAETSGFYLGILIVTAIVLALYALVLFPLTLGKNWARILGFVFAGIGSLMMLADFFTVGRYGAFGIVLVLGILGFVGVNIAWVVVAIRTWEKPRRSGPYPVPYA</sequence>
<evidence type="ECO:0000313" key="3">
    <source>
        <dbReference type="EMBL" id="ROZ65772.1"/>
    </source>
</evidence>
<evidence type="ECO:0000256" key="1">
    <source>
        <dbReference type="SAM" id="MobiDB-lite"/>
    </source>
</evidence>